<dbReference type="Pfam" id="PF00857">
    <property type="entry name" value="Isochorismatase"/>
    <property type="match status" value="1"/>
</dbReference>
<dbReference type="InterPro" id="IPR050272">
    <property type="entry name" value="Isochorismatase-like_hydrls"/>
</dbReference>
<feature type="domain" description="Isochorismatase-like" evidence="2">
    <location>
        <begin position="32"/>
        <end position="214"/>
    </location>
</feature>
<keyword evidence="1" id="KW-0378">Hydrolase</keyword>
<name>A0A916W962_9HYPH</name>
<reference evidence="3" key="1">
    <citation type="journal article" date="2014" name="Int. J. Syst. Evol. Microbiol.">
        <title>Complete genome sequence of Corynebacterium casei LMG S-19264T (=DSM 44701T), isolated from a smear-ripened cheese.</title>
        <authorList>
            <consortium name="US DOE Joint Genome Institute (JGI-PGF)"/>
            <person name="Walter F."/>
            <person name="Albersmeier A."/>
            <person name="Kalinowski J."/>
            <person name="Ruckert C."/>
        </authorList>
    </citation>
    <scope>NUCLEOTIDE SEQUENCE</scope>
    <source>
        <strain evidence="3">CGMCC 1.15320</strain>
    </source>
</reference>
<evidence type="ECO:0000256" key="1">
    <source>
        <dbReference type="ARBA" id="ARBA00022801"/>
    </source>
</evidence>
<evidence type="ECO:0000259" key="2">
    <source>
        <dbReference type="Pfam" id="PF00857"/>
    </source>
</evidence>
<dbReference type="RefSeq" id="WP_188722468.1">
    <property type="nucleotide sequence ID" value="NZ_BMIF01000014.1"/>
</dbReference>
<dbReference type="EMBL" id="BMIF01000014">
    <property type="protein sequence ID" value="GGA78434.1"/>
    <property type="molecule type" value="Genomic_DNA"/>
</dbReference>
<gene>
    <name evidence="3" type="ORF">GCM10011385_35730</name>
</gene>
<sequence length="224" mass="24299">MKPWDNIIPESDLERYALAGFGGSAPLGKKPVLLIIDVQYRTTGTHPMPFEEAVKEFQTSCGDTAWKAIPNIAKLLGYFRENKLPVIYPYVAPKIAHDYGRLAEKSPGIMGIPAKGYDFVEEVAPQPEDLLLPKRHPSAFFGTPLVSYLVDLGVDTLIVTGCSTSGCVRGTVVDGFSYNFRVGVASDGVYDRSEVSHAVNLFDLASKYAEVAPADELIAKLAAS</sequence>
<dbReference type="GO" id="GO:0016787">
    <property type="term" value="F:hydrolase activity"/>
    <property type="evidence" value="ECO:0007669"/>
    <property type="project" value="UniProtKB-KW"/>
</dbReference>
<dbReference type="InterPro" id="IPR036380">
    <property type="entry name" value="Isochorismatase-like_sf"/>
</dbReference>
<proteinExistence type="predicted"/>
<dbReference type="Gene3D" id="3.40.50.850">
    <property type="entry name" value="Isochorismatase-like"/>
    <property type="match status" value="1"/>
</dbReference>
<dbReference type="SUPFAM" id="SSF52499">
    <property type="entry name" value="Isochorismatase-like hydrolases"/>
    <property type="match status" value="1"/>
</dbReference>
<reference evidence="3" key="2">
    <citation type="submission" date="2020-09" db="EMBL/GenBank/DDBJ databases">
        <authorList>
            <person name="Sun Q."/>
            <person name="Zhou Y."/>
        </authorList>
    </citation>
    <scope>NUCLEOTIDE SEQUENCE</scope>
    <source>
        <strain evidence="3">CGMCC 1.15320</strain>
    </source>
</reference>
<evidence type="ECO:0000313" key="3">
    <source>
        <dbReference type="EMBL" id="GGA78434.1"/>
    </source>
</evidence>
<comment type="caution">
    <text evidence="3">The sequence shown here is derived from an EMBL/GenBank/DDBJ whole genome shotgun (WGS) entry which is preliminary data.</text>
</comment>
<evidence type="ECO:0000313" key="4">
    <source>
        <dbReference type="Proteomes" id="UP000636264"/>
    </source>
</evidence>
<protein>
    <submittedName>
        <fullName evidence="3">N-carbamoylsarcosine amidase</fullName>
    </submittedName>
</protein>
<dbReference type="InterPro" id="IPR000868">
    <property type="entry name" value="Isochorismatase-like_dom"/>
</dbReference>
<keyword evidence="4" id="KW-1185">Reference proteome</keyword>
<dbReference type="PANTHER" id="PTHR43540:SF1">
    <property type="entry name" value="ISOCHORISMATASE HYDROLASE"/>
    <property type="match status" value="1"/>
</dbReference>
<accession>A0A916W962</accession>
<dbReference type="PANTHER" id="PTHR43540">
    <property type="entry name" value="PEROXYUREIDOACRYLATE/UREIDOACRYLATE AMIDOHYDROLASE-RELATED"/>
    <property type="match status" value="1"/>
</dbReference>
<organism evidence="3 4">
    <name type="scientific">Nitratireductor aestuarii</name>
    <dbReference type="NCBI Taxonomy" id="1735103"/>
    <lineage>
        <taxon>Bacteria</taxon>
        <taxon>Pseudomonadati</taxon>
        <taxon>Pseudomonadota</taxon>
        <taxon>Alphaproteobacteria</taxon>
        <taxon>Hyphomicrobiales</taxon>
        <taxon>Phyllobacteriaceae</taxon>
        <taxon>Nitratireductor</taxon>
    </lineage>
</organism>
<dbReference type="AlphaFoldDB" id="A0A916W962"/>
<dbReference type="Proteomes" id="UP000636264">
    <property type="component" value="Unassembled WGS sequence"/>
</dbReference>